<dbReference type="FunFam" id="2.60.120.260:FF:000109">
    <property type="entry name" value="Beta-galactosidase"/>
    <property type="match status" value="1"/>
</dbReference>
<name>A0A8T0RXD1_PANVG</name>
<dbReference type="PANTHER" id="PTHR23421">
    <property type="entry name" value="BETA-GALACTOSIDASE RELATED"/>
    <property type="match status" value="1"/>
</dbReference>
<dbReference type="Pfam" id="PF21467">
    <property type="entry name" value="BetaGal_gal-bd"/>
    <property type="match status" value="1"/>
</dbReference>
<dbReference type="InterPro" id="IPR048913">
    <property type="entry name" value="BetaGal_gal-bd"/>
</dbReference>
<comment type="caution">
    <text evidence="5">The sequence shown here is derived from an EMBL/GenBank/DDBJ whole genome shotgun (WGS) entry which is preliminary data.</text>
</comment>
<dbReference type="Proteomes" id="UP000823388">
    <property type="component" value="Chromosome 5N"/>
</dbReference>
<gene>
    <name evidence="5" type="ORF">PVAP13_5NG388905</name>
</gene>
<reference evidence="5" key="1">
    <citation type="submission" date="2020-05" db="EMBL/GenBank/DDBJ databases">
        <title>WGS assembly of Panicum virgatum.</title>
        <authorList>
            <person name="Lovell J.T."/>
            <person name="Jenkins J."/>
            <person name="Shu S."/>
            <person name="Juenger T.E."/>
            <person name="Schmutz J."/>
        </authorList>
    </citation>
    <scope>NUCLEOTIDE SEQUENCE</scope>
    <source>
        <strain evidence="5">AP13</strain>
    </source>
</reference>
<feature type="region of interest" description="Disordered" evidence="3">
    <location>
        <begin position="306"/>
        <end position="376"/>
    </location>
</feature>
<evidence type="ECO:0000256" key="1">
    <source>
        <dbReference type="ARBA" id="ARBA00022801"/>
    </source>
</evidence>
<keyword evidence="6" id="KW-1185">Reference proteome</keyword>
<dbReference type="InterPro" id="IPR001944">
    <property type="entry name" value="Glycoside_Hdrlase_35"/>
</dbReference>
<dbReference type="GO" id="GO:0004553">
    <property type="term" value="F:hydrolase activity, hydrolyzing O-glycosyl compounds"/>
    <property type="evidence" value="ECO:0007669"/>
    <property type="project" value="InterPro"/>
</dbReference>
<evidence type="ECO:0000256" key="2">
    <source>
        <dbReference type="ARBA" id="ARBA00023295"/>
    </source>
</evidence>
<dbReference type="GO" id="GO:0005975">
    <property type="term" value="P:carbohydrate metabolic process"/>
    <property type="evidence" value="ECO:0007669"/>
    <property type="project" value="InterPro"/>
</dbReference>
<evidence type="ECO:0000259" key="4">
    <source>
        <dbReference type="Pfam" id="PF21467"/>
    </source>
</evidence>
<feature type="domain" description="Beta-galactosidase galactose-binding" evidence="4">
    <location>
        <begin position="224"/>
        <end position="264"/>
    </location>
</feature>
<dbReference type="AlphaFoldDB" id="A0A8T0RXD1"/>
<dbReference type="Gene3D" id="2.60.120.260">
    <property type="entry name" value="Galactose-binding domain-like"/>
    <property type="match status" value="2"/>
</dbReference>
<evidence type="ECO:0000313" key="6">
    <source>
        <dbReference type="Proteomes" id="UP000823388"/>
    </source>
</evidence>
<feature type="compositionally biased region" description="Basic residues" evidence="3">
    <location>
        <begin position="333"/>
        <end position="350"/>
    </location>
</feature>
<dbReference type="EMBL" id="CM029046">
    <property type="protein sequence ID" value="KAG2589163.1"/>
    <property type="molecule type" value="Genomic_DNA"/>
</dbReference>
<sequence>MARQHLAGLQDSLQHRQDQDADVGDGEEGQHGGGAEEEPGALRWSWMPENLRPFMTDDRGSFRKTQLLDQIAAATDQSDYLWYRTSLEHKGEGAYKLYVNTTGHAIYAFVNGKLVGQNHSTNGAFVFQLETPVKLQSGKNYISLLSGTVDLKNYGPLFELMPAGIAGGPVKLVGTNGTDIDLTNSSWFYKSGLAGEQRQIHLDKAGYKWRSHNSSGIPVNRPFTWYKTTFAAPAGEEAVVVDLLGLNKGAAWVNSNSLGRYWPSYTAAEMDGCHVCDYRGEFKAEGGGIRCLTGVRRAVAAVLPRAPRLPPRRRAQHAGPLRGGRRRPDARRVPHGRRGRRLRGGRRGRGRRDAGVRRARARGRQRGRGQLRRDQGQLRRLRGRVRVLGGAQGVHGGVRRQGVVHGEAHGRVRRGRVRVRRAHRAGHLLIANNYWAWAVTRVVLVY</sequence>
<dbReference type="SUPFAM" id="SSF49785">
    <property type="entry name" value="Galactose-binding domain-like"/>
    <property type="match status" value="2"/>
</dbReference>
<evidence type="ECO:0000256" key="3">
    <source>
        <dbReference type="SAM" id="MobiDB-lite"/>
    </source>
</evidence>
<keyword evidence="1" id="KW-0378">Hydrolase</keyword>
<organism evidence="5 6">
    <name type="scientific">Panicum virgatum</name>
    <name type="common">Blackwell switchgrass</name>
    <dbReference type="NCBI Taxonomy" id="38727"/>
    <lineage>
        <taxon>Eukaryota</taxon>
        <taxon>Viridiplantae</taxon>
        <taxon>Streptophyta</taxon>
        <taxon>Embryophyta</taxon>
        <taxon>Tracheophyta</taxon>
        <taxon>Spermatophyta</taxon>
        <taxon>Magnoliopsida</taxon>
        <taxon>Liliopsida</taxon>
        <taxon>Poales</taxon>
        <taxon>Poaceae</taxon>
        <taxon>PACMAD clade</taxon>
        <taxon>Panicoideae</taxon>
        <taxon>Panicodae</taxon>
        <taxon>Paniceae</taxon>
        <taxon>Panicinae</taxon>
        <taxon>Panicum</taxon>
        <taxon>Panicum sect. Hiantes</taxon>
    </lineage>
</organism>
<dbReference type="InterPro" id="IPR008979">
    <property type="entry name" value="Galactose-bd-like_sf"/>
</dbReference>
<protein>
    <recommendedName>
        <fullName evidence="4">Beta-galactosidase galactose-binding domain-containing protein</fullName>
    </recommendedName>
</protein>
<dbReference type="PRINTS" id="PR00742">
    <property type="entry name" value="GLHYDRLASE35"/>
</dbReference>
<proteinExistence type="predicted"/>
<feature type="region of interest" description="Disordered" evidence="3">
    <location>
        <begin position="1"/>
        <end position="42"/>
    </location>
</feature>
<accession>A0A8T0RXD1</accession>
<keyword evidence="2" id="KW-0326">Glycosidase</keyword>
<evidence type="ECO:0000313" key="5">
    <source>
        <dbReference type="EMBL" id="KAG2589163.1"/>
    </source>
</evidence>
<feature type="compositionally biased region" description="Basic residues" evidence="3">
    <location>
        <begin position="357"/>
        <end position="370"/>
    </location>
</feature>